<evidence type="ECO:0000256" key="1">
    <source>
        <dbReference type="ARBA" id="ARBA00022729"/>
    </source>
</evidence>
<evidence type="ECO:0000259" key="3">
    <source>
        <dbReference type="Pfam" id="PF18962"/>
    </source>
</evidence>
<dbReference type="Proteomes" id="UP000231960">
    <property type="component" value="Unassembled WGS sequence"/>
</dbReference>
<keyword evidence="1 2" id="KW-0732">Signal</keyword>
<accession>A0A2M9R561</accession>
<sequence length="323" mass="36044">MKKNIFLAALLAVSMGAAAQNFYTFTKSEATYEDLSDTVSMNNGEAWINQPYGPFESPFSLFIFGEELSSFGFSGRDFGTGNMEISVYFHAFHAFVMGRGFSDPATSPISYKIEGEEGSRILKLEVKNAGLLAEFDYSSSTSLSTYLNYQVWLYEEDSSIEYHYGYHNISTTSILNTYGVSMVSIEFSHYTGIIHKGYVTGSIENPVYLEFSENNLPDNPEELLTLDDVPQPNTVYRFELNPASVDGVEKTGFSIYPNPATEIVNLSFNETIYTEYAVYDMTGRNILSGTINGESNTQISIESLQSGTYMLKVGNTTKKFIKK</sequence>
<name>A0A2M9R561_9FLAO</name>
<keyword evidence="5" id="KW-1185">Reference proteome</keyword>
<dbReference type="EMBL" id="NIPO01000001">
    <property type="protein sequence ID" value="PJR03991.1"/>
    <property type="molecule type" value="Genomic_DNA"/>
</dbReference>
<protein>
    <recommendedName>
        <fullName evidence="3">Secretion system C-terminal sorting domain-containing protein</fullName>
    </recommendedName>
</protein>
<dbReference type="NCBIfam" id="TIGR04183">
    <property type="entry name" value="Por_Secre_tail"/>
    <property type="match status" value="1"/>
</dbReference>
<proteinExistence type="predicted"/>
<dbReference type="InterPro" id="IPR026444">
    <property type="entry name" value="Secre_tail"/>
</dbReference>
<evidence type="ECO:0000313" key="5">
    <source>
        <dbReference type="Proteomes" id="UP000231960"/>
    </source>
</evidence>
<dbReference type="Pfam" id="PF18962">
    <property type="entry name" value="Por_Secre_tail"/>
    <property type="match status" value="1"/>
</dbReference>
<evidence type="ECO:0000313" key="4">
    <source>
        <dbReference type="EMBL" id="PJR03991.1"/>
    </source>
</evidence>
<evidence type="ECO:0000256" key="2">
    <source>
        <dbReference type="SAM" id="SignalP"/>
    </source>
</evidence>
<feature type="signal peptide" evidence="2">
    <location>
        <begin position="1"/>
        <end position="19"/>
    </location>
</feature>
<reference evidence="4 5" key="1">
    <citation type="submission" date="2017-06" db="EMBL/GenBank/DDBJ databases">
        <title>Description of Avrilella dinanensis gen. nov. sp. nov.</title>
        <authorList>
            <person name="Leyer C."/>
            <person name="Sassi M."/>
            <person name="Minet J."/>
            <person name="Kayal S."/>
            <person name="Cattoir V."/>
        </authorList>
    </citation>
    <scope>NUCLEOTIDE SEQUENCE [LARGE SCALE GENOMIC DNA]</scope>
    <source>
        <strain evidence="4 5">UR159</strain>
    </source>
</reference>
<feature type="chain" id="PRO_5014909518" description="Secretion system C-terminal sorting domain-containing protein" evidence="2">
    <location>
        <begin position="20"/>
        <end position="323"/>
    </location>
</feature>
<organism evidence="4 5">
    <name type="scientific">Avrilella dinanensis</name>
    <dbReference type="NCBI Taxonomy" id="2008672"/>
    <lineage>
        <taxon>Bacteria</taxon>
        <taxon>Pseudomonadati</taxon>
        <taxon>Bacteroidota</taxon>
        <taxon>Flavobacteriia</taxon>
        <taxon>Flavobacteriales</taxon>
        <taxon>Flavobacteriaceae</taxon>
        <taxon>Avrilella</taxon>
    </lineage>
</organism>
<gene>
    <name evidence="4" type="ORF">CDL10_05205</name>
</gene>
<dbReference type="RefSeq" id="WP_100677557.1">
    <property type="nucleotide sequence ID" value="NZ_NIPO01000001.1"/>
</dbReference>
<comment type="caution">
    <text evidence="4">The sequence shown here is derived from an EMBL/GenBank/DDBJ whole genome shotgun (WGS) entry which is preliminary data.</text>
</comment>
<dbReference type="AlphaFoldDB" id="A0A2M9R561"/>
<dbReference type="OrthoDB" id="1347532at2"/>
<feature type="domain" description="Secretion system C-terminal sorting" evidence="3">
    <location>
        <begin position="255"/>
        <end position="323"/>
    </location>
</feature>